<gene>
    <name evidence="1" type="ORF">ACCO45_005764</name>
</gene>
<keyword evidence="2" id="KW-1185">Reference proteome</keyword>
<organism evidence="1 2">
    <name type="scientific">Purpureocillium lilacinum</name>
    <name type="common">Paecilomyces lilacinus</name>
    <dbReference type="NCBI Taxonomy" id="33203"/>
    <lineage>
        <taxon>Eukaryota</taxon>
        <taxon>Fungi</taxon>
        <taxon>Dikarya</taxon>
        <taxon>Ascomycota</taxon>
        <taxon>Pezizomycotina</taxon>
        <taxon>Sordariomycetes</taxon>
        <taxon>Hypocreomycetidae</taxon>
        <taxon>Hypocreales</taxon>
        <taxon>Ophiocordycipitaceae</taxon>
        <taxon>Purpureocillium</taxon>
    </lineage>
</organism>
<comment type="caution">
    <text evidence="1">The sequence shown here is derived from an EMBL/GenBank/DDBJ whole genome shotgun (WGS) entry which is preliminary data.</text>
</comment>
<accession>A0ACC4DXK5</accession>
<dbReference type="EMBL" id="JBGNUJ010000004">
    <property type="protein sequence ID" value="KAL3960647.1"/>
    <property type="molecule type" value="Genomic_DNA"/>
</dbReference>
<evidence type="ECO:0000313" key="2">
    <source>
        <dbReference type="Proteomes" id="UP001638806"/>
    </source>
</evidence>
<reference evidence="1" key="1">
    <citation type="submission" date="2024-12" db="EMBL/GenBank/DDBJ databases">
        <title>Comparative genomics and development of molecular markers within Purpureocillium lilacinum and among Purpureocillium species.</title>
        <authorList>
            <person name="Yeh Z.-Y."/>
            <person name="Ni N.-T."/>
            <person name="Lo P.-H."/>
            <person name="Mushyakhwo K."/>
            <person name="Lin C.-F."/>
            <person name="Nai Y.-S."/>
        </authorList>
    </citation>
    <scope>NUCLEOTIDE SEQUENCE</scope>
    <source>
        <strain evidence="1">NCHU-NPUST-175</strain>
    </source>
</reference>
<name>A0ACC4DXK5_PURLI</name>
<evidence type="ECO:0000313" key="1">
    <source>
        <dbReference type="EMBL" id="KAL3960647.1"/>
    </source>
</evidence>
<dbReference type="Proteomes" id="UP001638806">
    <property type="component" value="Unassembled WGS sequence"/>
</dbReference>
<protein>
    <submittedName>
        <fullName evidence="1">Uncharacterized protein</fullName>
    </submittedName>
</protein>
<sequence length="119" mass="13303">MKVSLAALIFGLHAIPSPAQRHFRRANSAHDQPVVAKRPEAWAVPIGNTSIFQGVCCDDTCPVELPFCDGAWNKHRDIEWKLMALRCPPEQPCGQHGNWCSFSVKDQTVVCDSEQYLVK</sequence>
<proteinExistence type="predicted"/>